<comment type="caution">
    <text evidence="1">The sequence shown here is derived from an EMBL/GenBank/DDBJ whole genome shotgun (WGS) entry which is preliminary data.</text>
</comment>
<dbReference type="Proteomes" id="UP000298460">
    <property type="component" value="Unassembled WGS sequence"/>
</dbReference>
<accession>A0A4Z0R3W5</accession>
<sequence>MQKENLAKYIISTATKYLSAVEINNSRSNQNEFSEVSNIKQILGCEKLLNVPTQFLYLSDDESEELLDFGTISWYDASENNPFQSSEFRLYYSENMAMSEANEGDLLVIALRPDKSVMIIIAKSGSSSENQLLLLFGTAETTFIINTNLASKSVDFSIRFILRGLGVNA</sequence>
<dbReference type="OrthoDB" id="9797574at2"/>
<reference evidence="1 2" key="1">
    <citation type="submission" date="2019-03" db="EMBL/GenBank/DDBJ databases">
        <title>Draft Genome Sequence of Desulfosporosinus fructosivorans Strain 63.6F, Isolated from Marine Sediment in the Baltic Sea.</title>
        <authorList>
            <person name="Hausmann B."/>
            <person name="Vandieken V."/>
            <person name="Pjevac P."/>
            <person name="Schreck K."/>
            <person name="Herbold C.W."/>
            <person name="Loy A."/>
        </authorList>
    </citation>
    <scope>NUCLEOTIDE SEQUENCE [LARGE SCALE GENOMIC DNA]</scope>
    <source>
        <strain evidence="1 2">63.6F</strain>
    </source>
</reference>
<evidence type="ECO:0000313" key="2">
    <source>
        <dbReference type="Proteomes" id="UP000298460"/>
    </source>
</evidence>
<evidence type="ECO:0000313" key="1">
    <source>
        <dbReference type="EMBL" id="TGE37159.1"/>
    </source>
</evidence>
<gene>
    <name evidence="1" type="ORF">E4K67_14850</name>
</gene>
<proteinExistence type="predicted"/>
<keyword evidence="2" id="KW-1185">Reference proteome</keyword>
<organism evidence="1 2">
    <name type="scientific">Desulfosporosinus fructosivorans</name>
    <dbReference type="NCBI Taxonomy" id="2018669"/>
    <lineage>
        <taxon>Bacteria</taxon>
        <taxon>Bacillati</taxon>
        <taxon>Bacillota</taxon>
        <taxon>Clostridia</taxon>
        <taxon>Eubacteriales</taxon>
        <taxon>Desulfitobacteriaceae</taxon>
        <taxon>Desulfosporosinus</taxon>
    </lineage>
</organism>
<dbReference type="RefSeq" id="WP_135548065.1">
    <property type="nucleotide sequence ID" value="NZ_SPQQ01000005.1"/>
</dbReference>
<dbReference type="EMBL" id="SPQQ01000005">
    <property type="protein sequence ID" value="TGE37159.1"/>
    <property type="molecule type" value="Genomic_DNA"/>
</dbReference>
<name>A0A4Z0R3W5_9FIRM</name>
<dbReference type="AlphaFoldDB" id="A0A4Z0R3W5"/>
<protein>
    <submittedName>
        <fullName evidence="1">Uncharacterized protein</fullName>
    </submittedName>
</protein>